<comment type="similarity">
    <text evidence="1">Belongs to the SPATA2 family.</text>
</comment>
<dbReference type="PANTHER" id="PTHR15326:SF9">
    <property type="entry name" value="SPERMATOGENESIS-ASSOCIATED PROTEIN 2"/>
    <property type="match status" value="1"/>
</dbReference>
<feature type="domain" description="Spermatogenesis-associated protein 2 PUB-like" evidence="3">
    <location>
        <begin position="50"/>
        <end position="196"/>
    </location>
</feature>
<dbReference type="PANTHER" id="PTHR15326">
    <property type="entry name" value="SPERMATOGENESIS-ASSOCIATED PROTEIN 2/TAMOZHENNIC"/>
    <property type="match status" value="1"/>
</dbReference>
<dbReference type="AlphaFoldDB" id="A0A9D3RZT6"/>
<dbReference type="GO" id="GO:0005737">
    <property type="term" value="C:cytoplasm"/>
    <property type="evidence" value="ECO:0007669"/>
    <property type="project" value="TreeGrafter"/>
</dbReference>
<feature type="region of interest" description="Disordered" evidence="2">
    <location>
        <begin position="213"/>
        <end position="444"/>
    </location>
</feature>
<reference evidence="4" key="1">
    <citation type="submission" date="2021-01" db="EMBL/GenBank/DDBJ databases">
        <title>A chromosome-scale assembly of European eel, Anguilla anguilla.</title>
        <authorList>
            <person name="Henkel C."/>
            <person name="Jong-Raadsen S.A."/>
            <person name="Dufour S."/>
            <person name="Weltzien F.-A."/>
            <person name="Palstra A.P."/>
            <person name="Pelster B."/>
            <person name="Spaink H.P."/>
            <person name="Van Den Thillart G.E."/>
            <person name="Jansen H."/>
            <person name="Zahm M."/>
            <person name="Klopp C."/>
            <person name="Cedric C."/>
            <person name="Louis A."/>
            <person name="Berthelot C."/>
            <person name="Parey E."/>
            <person name="Roest Crollius H."/>
            <person name="Montfort J."/>
            <person name="Robinson-Rechavi M."/>
            <person name="Bucao C."/>
            <person name="Bouchez O."/>
            <person name="Gislard M."/>
            <person name="Lluch J."/>
            <person name="Milhes M."/>
            <person name="Lampietro C."/>
            <person name="Lopez Roques C."/>
            <person name="Donnadieu C."/>
            <person name="Braasch I."/>
            <person name="Desvignes T."/>
            <person name="Postlethwait J."/>
            <person name="Bobe J."/>
            <person name="Guiguen Y."/>
            <person name="Dirks R."/>
        </authorList>
    </citation>
    <scope>NUCLEOTIDE SEQUENCE</scope>
    <source>
        <strain evidence="4">Tag_6206</strain>
        <tissue evidence="4">Liver</tissue>
    </source>
</reference>
<keyword evidence="5" id="KW-1185">Reference proteome</keyword>
<name>A0A9D3RZT6_ANGAN</name>
<evidence type="ECO:0000256" key="1">
    <source>
        <dbReference type="ARBA" id="ARBA00038142"/>
    </source>
</evidence>
<comment type="caution">
    <text evidence="4">The sequence shown here is derived from an EMBL/GenBank/DDBJ whole genome shotgun (WGS) entry which is preliminary data.</text>
</comment>
<feature type="compositionally biased region" description="Basic and acidic residues" evidence="2">
    <location>
        <begin position="249"/>
        <end position="265"/>
    </location>
</feature>
<feature type="compositionally biased region" description="Basic residues" evidence="2">
    <location>
        <begin position="333"/>
        <end position="344"/>
    </location>
</feature>
<evidence type="ECO:0000313" key="5">
    <source>
        <dbReference type="Proteomes" id="UP001044222"/>
    </source>
</evidence>
<dbReference type="InterPro" id="IPR048839">
    <property type="entry name" value="SPATA2_PUB-like"/>
</dbReference>
<dbReference type="Pfam" id="PF21388">
    <property type="entry name" value="SPATA2_PUB-like"/>
    <property type="match status" value="1"/>
</dbReference>
<evidence type="ECO:0000259" key="3">
    <source>
        <dbReference type="Pfam" id="PF21388"/>
    </source>
</evidence>
<accession>A0A9D3RZT6</accession>
<dbReference type="Gene3D" id="1.20.58.2190">
    <property type="match status" value="1"/>
</dbReference>
<evidence type="ECO:0000256" key="2">
    <source>
        <dbReference type="SAM" id="MobiDB-lite"/>
    </source>
</evidence>
<organism evidence="4 5">
    <name type="scientific">Anguilla anguilla</name>
    <name type="common">European freshwater eel</name>
    <name type="synonym">Muraena anguilla</name>
    <dbReference type="NCBI Taxonomy" id="7936"/>
    <lineage>
        <taxon>Eukaryota</taxon>
        <taxon>Metazoa</taxon>
        <taxon>Chordata</taxon>
        <taxon>Craniata</taxon>
        <taxon>Vertebrata</taxon>
        <taxon>Euteleostomi</taxon>
        <taxon>Actinopterygii</taxon>
        <taxon>Neopterygii</taxon>
        <taxon>Teleostei</taxon>
        <taxon>Anguilliformes</taxon>
        <taxon>Anguillidae</taxon>
        <taxon>Anguilla</taxon>
    </lineage>
</organism>
<gene>
    <name evidence="4" type="ORF">ANANG_G00108460</name>
</gene>
<feature type="compositionally biased region" description="Gly residues" evidence="2">
    <location>
        <begin position="407"/>
        <end position="421"/>
    </location>
</feature>
<dbReference type="EMBL" id="JAFIRN010000005">
    <property type="protein sequence ID" value="KAG5849298.1"/>
    <property type="molecule type" value="Genomic_DNA"/>
</dbReference>
<feature type="compositionally biased region" description="Basic and acidic residues" evidence="2">
    <location>
        <begin position="213"/>
        <end position="235"/>
    </location>
</feature>
<feature type="compositionally biased region" description="Basic and acidic residues" evidence="2">
    <location>
        <begin position="310"/>
        <end position="320"/>
    </location>
</feature>
<feature type="compositionally biased region" description="Acidic residues" evidence="2">
    <location>
        <begin position="236"/>
        <end position="248"/>
    </location>
</feature>
<dbReference type="Proteomes" id="UP001044222">
    <property type="component" value="Unassembled WGS sequence"/>
</dbReference>
<protein>
    <recommendedName>
        <fullName evidence="3">Spermatogenesis-associated protein 2 PUB-like domain-containing protein</fullName>
    </recommendedName>
</protein>
<evidence type="ECO:0000313" key="4">
    <source>
        <dbReference type="EMBL" id="KAG5849298.1"/>
    </source>
</evidence>
<sequence length="444" mass="49098">MKSVMGEESQNAREDAFNDYLIYYQQVWPQGNLSLCQETEVAEKARRFLLTETNPDSRFTVFGFYRTVSECLTEGRRECRDVLKDLVKATEVLEMLCVNLFLFPWKKEIKTLKTFTGPFVYWIKPVLPQGMVKSILESIGYRPETDMEYRLDANVDPGTAARMGFELFLARQECEYLLEVMGQSGCWEFDPVLMQRFPQAPLCPCEASEGVREDLGAEPAPADRENASLHVSRKEEEEEEEEEGEEELDRGRSLVDPGEEGRPEEGLTSAGAAGGGDEGPEVPRSLEFPPPNGPGEPVVGPARSLLTDDGSIREMREHYPDLTFRQKPVFGSRRARPRGRRGRRRDGGPRKGAPRWAATSARPHRSPGCPSPAHRRRDHGVAQAGETPTRRPRPGERARGNGDVPRPGGGAQSSAGGGGGPEQRRGGAHRSPGVGPRAAQGRGS</sequence>
<proteinExistence type="inferred from homology"/>